<organism evidence="2 3">
    <name type="scientific">Araneus ventricosus</name>
    <name type="common">Orbweaver spider</name>
    <name type="synonym">Epeira ventricosa</name>
    <dbReference type="NCBI Taxonomy" id="182803"/>
    <lineage>
        <taxon>Eukaryota</taxon>
        <taxon>Metazoa</taxon>
        <taxon>Ecdysozoa</taxon>
        <taxon>Arthropoda</taxon>
        <taxon>Chelicerata</taxon>
        <taxon>Arachnida</taxon>
        <taxon>Araneae</taxon>
        <taxon>Araneomorphae</taxon>
        <taxon>Entelegynae</taxon>
        <taxon>Araneoidea</taxon>
        <taxon>Araneidae</taxon>
        <taxon>Araneus</taxon>
    </lineage>
</organism>
<feature type="domain" description="BTB" evidence="1">
    <location>
        <begin position="239"/>
        <end position="300"/>
    </location>
</feature>
<dbReference type="Proteomes" id="UP000499080">
    <property type="component" value="Unassembled WGS sequence"/>
</dbReference>
<evidence type="ECO:0000259" key="1">
    <source>
        <dbReference type="PROSITE" id="PS50097"/>
    </source>
</evidence>
<dbReference type="Gene3D" id="3.30.710.10">
    <property type="entry name" value="Potassium Channel Kv1.1, Chain A"/>
    <property type="match status" value="1"/>
</dbReference>
<dbReference type="InterPro" id="IPR000210">
    <property type="entry name" value="BTB/POZ_dom"/>
</dbReference>
<reference evidence="2 3" key="1">
    <citation type="journal article" date="2019" name="Sci. Rep.">
        <title>Orb-weaving spider Araneus ventricosus genome elucidates the spidroin gene catalogue.</title>
        <authorList>
            <person name="Kono N."/>
            <person name="Nakamura H."/>
            <person name="Ohtoshi R."/>
            <person name="Moran D.A.P."/>
            <person name="Shinohara A."/>
            <person name="Yoshida Y."/>
            <person name="Fujiwara M."/>
            <person name="Mori M."/>
            <person name="Tomita M."/>
            <person name="Arakawa K."/>
        </authorList>
    </citation>
    <scope>NUCLEOTIDE SEQUENCE [LARGE SCALE GENOMIC DNA]</scope>
</reference>
<evidence type="ECO:0000313" key="3">
    <source>
        <dbReference type="Proteomes" id="UP000499080"/>
    </source>
</evidence>
<dbReference type="EMBL" id="BGPR01148864">
    <property type="protein sequence ID" value="GBN81396.1"/>
    <property type="molecule type" value="Genomic_DNA"/>
</dbReference>
<dbReference type="InterPro" id="IPR011333">
    <property type="entry name" value="SKP1/BTB/POZ_sf"/>
</dbReference>
<dbReference type="SUPFAM" id="SSF49599">
    <property type="entry name" value="TRAF domain-like"/>
    <property type="match status" value="1"/>
</dbReference>
<dbReference type="InterPro" id="IPR008974">
    <property type="entry name" value="TRAF-like"/>
</dbReference>
<dbReference type="PROSITE" id="PS50097">
    <property type="entry name" value="BTB"/>
    <property type="match status" value="1"/>
</dbReference>
<accession>A0A4Y2S1C9</accession>
<gene>
    <name evidence="2" type="ORF">AVEN_265423_1</name>
</gene>
<sequence>TLTLRCQLREKNSSTTGTDISFSRTVLGVEKREFFWSHKEFSQMQPGQKRSLLVQRLQMGAPKIELTLYLEQTSGEDNVLIEVKISDRKEMHYVIAKISVVDADGRLSHTKGKGAIFIAEEDCLKFEPFFKKVELLTDESRYLINDVLFLKCELKTSFGVVFSRLENYGYGLTTTVESALPAKSTSDLKSSEETSNSYTSCNSYSWSNLESGNDCSKDCCSLCLLNIALHRLQKDGEIPALRLTNGSRSFYVHKSILLDKSSAFKKLIDENMTTKYFDLSTQYLHHILTYVYTGTVTYYLKVLPTICLE</sequence>
<feature type="non-terminal residue" evidence="2">
    <location>
        <position position="1"/>
    </location>
</feature>
<dbReference type="AlphaFoldDB" id="A0A4Y2S1C9"/>
<dbReference type="Gene3D" id="2.60.210.10">
    <property type="entry name" value="Apoptosis, Tumor Necrosis Factor Receptor Associated Protein 2, Chain A"/>
    <property type="match status" value="1"/>
</dbReference>
<dbReference type="CDD" id="cd18186">
    <property type="entry name" value="BTB_POZ_ZBTB_KLHL-like"/>
    <property type="match status" value="1"/>
</dbReference>
<comment type="caution">
    <text evidence="2">The sequence shown here is derived from an EMBL/GenBank/DDBJ whole genome shotgun (WGS) entry which is preliminary data.</text>
</comment>
<dbReference type="Pfam" id="PF00651">
    <property type="entry name" value="BTB"/>
    <property type="match status" value="1"/>
</dbReference>
<keyword evidence="3" id="KW-1185">Reference proteome</keyword>
<name>A0A4Y2S1C9_ARAVE</name>
<dbReference type="SUPFAM" id="SSF54695">
    <property type="entry name" value="POZ domain"/>
    <property type="match status" value="1"/>
</dbReference>
<proteinExistence type="predicted"/>
<evidence type="ECO:0000313" key="2">
    <source>
        <dbReference type="EMBL" id="GBN81396.1"/>
    </source>
</evidence>
<protein>
    <recommendedName>
        <fullName evidence="1">BTB domain-containing protein</fullName>
    </recommendedName>
</protein>